<evidence type="ECO:0000313" key="1">
    <source>
        <dbReference type="EMBL" id="MCE3050147.1"/>
    </source>
</evidence>
<protein>
    <submittedName>
        <fullName evidence="1">Uncharacterized protein</fullName>
    </submittedName>
</protein>
<keyword evidence="2" id="KW-1185">Reference proteome</keyword>
<feature type="non-terminal residue" evidence="1">
    <location>
        <position position="1"/>
    </location>
</feature>
<name>A0ABS8WKX8_DATST</name>
<organism evidence="1 2">
    <name type="scientific">Datura stramonium</name>
    <name type="common">Jimsonweed</name>
    <name type="synonym">Common thornapple</name>
    <dbReference type="NCBI Taxonomy" id="4076"/>
    <lineage>
        <taxon>Eukaryota</taxon>
        <taxon>Viridiplantae</taxon>
        <taxon>Streptophyta</taxon>
        <taxon>Embryophyta</taxon>
        <taxon>Tracheophyta</taxon>
        <taxon>Spermatophyta</taxon>
        <taxon>Magnoliopsida</taxon>
        <taxon>eudicotyledons</taxon>
        <taxon>Gunneridae</taxon>
        <taxon>Pentapetalae</taxon>
        <taxon>asterids</taxon>
        <taxon>lamiids</taxon>
        <taxon>Solanales</taxon>
        <taxon>Solanaceae</taxon>
        <taxon>Solanoideae</taxon>
        <taxon>Datureae</taxon>
        <taxon>Datura</taxon>
    </lineage>
</organism>
<accession>A0ABS8WKX8</accession>
<dbReference type="Proteomes" id="UP000823775">
    <property type="component" value="Unassembled WGS sequence"/>
</dbReference>
<sequence length="96" mass="11007">ARRSSCMHALPGARHQYFSAGAGARRQDFLAGTGVRRPNISARTHTTRQQVPCDRRREAASFQRHEVCNAALTRAKRQRLPMAKNWISHFNKEKEH</sequence>
<dbReference type="EMBL" id="JACEIK010007356">
    <property type="protein sequence ID" value="MCE3050147.1"/>
    <property type="molecule type" value="Genomic_DNA"/>
</dbReference>
<evidence type="ECO:0000313" key="2">
    <source>
        <dbReference type="Proteomes" id="UP000823775"/>
    </source>
</evidence>
<reference evidence="1 2" key="1">
    <citation type="journal article" date="2021" name="BMC Genomics">
        <title>Datura genome reveals duplications of psychoactive alkaloid biosynthetic genes and high mutation rate following tissue culture.</title>
        <authorList>
            <person name="Rajewski A."/>
            <person name="Carter-House D."/>
            <person name="Stajich J."/>
            <person name="Litt A."/>
        </authorList>
    </citation>
    <scope>NUCLEOTIDE SEQUENCE [LARGE SCALE GENOMIC DNA]</scope>
    <source>
        <strain evidence="1">AR-01</strain>
    </source>
</reference>
<proteinExistence type="predicted"/>
<comment type="caution">
    <text evidence="1">The sequence shown here is derived from an EMBL/GenBank/DDBJ whole genome shotgun (WGS) entry which is preliminary data.</text>
</comment>
<gene>
    <name evidence="1" type="ORF">HAX54_046533</name>
</gene>